<dbReference type="EMBL" id="BAAAYV010000010">
    <property type="protein sequence ID" value="GAA3660586.1"/>
    <property type="molecule type" value="Genomic_DNA"/>
</dbReference>
<sequence length="341" mass="38495">MVRLRRTSPDQPGWTRRGAGRGFAYLDEHGARLPALDAERIRALAIPPAWKDVWITPFENGHLQAVGTDAAGRRQYLYHPQWRVRRDAAKFDRVLDFGRALGAARPRVAEDLARDGMPRERACALAVRLLDLGCFRIGNDVYADANGSFGLTTLRRDHVTRTGDTLVFAFTGKSGVDHRIEIDDEPVTRAVETLRRRRDDDETLLALRDDRWHSLMPATVNEYVREITGVDATAKDFRTWHATVLAAAEIAAGADELEREGRGGTTRRRRIVTDAMREVAAFLGNTPTMARTSYVDPRVVSAYEEGRTISRAVRRSYASDEERQAGLERATRRLLRETDDR</sequence>
<organism evidence="10 11">
    <name type="scientific">Microbacterium marinilacus</name>
    <dbReference type="NCBI Taxonomy" id="415209"/>
    <lineage>
        <taxon>Bacteria</taxon>
        <taxon>Bacillati</taxon>
        <taxon>Actinomycetota</taxon>
        <taxon>Actinomycetes</taxon>
        <taxon>Micrococcales</taxon>
        <taxon>Microbacteriaceae</taxon>
        <taxon>Microbacterium</taxon>
    </lineage>
</organism>
<feature type="domain" description="DNA topoisomerase IB N-terminal" evidence="9">
    <location>
        <begin position="22"/>
        <end position="69"/>
    </location>
</feature>
<comment type="catalytic activity">
    <reaction evidence="1">
        <text>ATP-independent breakage of single-stranded DNA, followed by passage and rejoining.</text>
        <dbReference type="EC" id="5.6.2.1"/>
    </reaction>
</comment>
<dbReference type="Pfam" id="PF01028">
    <property type="entry name" value="Topoisom_I"/>
    <property type="match status" value="1"/>
</dbReference>
<comment type="caution">
    <text evidence="10">The sequence shown here is derived from an EMBL/GenBank/DDBJ whole genome shotgun (WGS) entry which is preliminary data.</text>
</comment>
<evidence type="ECO:0000256" key="6">
    <source>
        <dbReference type="ARBA" id="ARBA00023235"/>
    </source>
</evidence>
<evidence type="ECO:0000256" key="7">
    <source>
        <dbReference type="SAM" id="MobiDB-lite"/>
    </source>
</evidence>
<evidence type="ECO:0000313" key="11">
    <source>
        <dbReference type="Proteomes" id="UP001410795"/>
    </source>
</evidence>
<evidence type="ECO:0000256" key="2">
    <source>
        <dbReference type="ARBA" id="ARBA00006645"/>
    </source>
</evidence>
<keyword evidence="11" id="KW-1185">Reference proteome</keyword>
<evidence type="ECO:0000256" key="1">
    <source>
        <dbReference type="ARBA" id="ARBA00000213"/>
    </source>
</evidence>
<dbReference type="InterPro" id="IPR013500">
    <property type="entry name" value="TopoI_cat_euk"/>
</dbReference>
<dbReference type="Gene3D" id="3.90.15.10">
    <property type="entry name" value="Topoisomerase I, Chain A, domain 3"/>
    <property type="match status" value="1"/>
</dbReference>
<dbReference type="InterPro" id="IPR001631">
    <property type="entry name" value="TopoI"/>
</dbReference>
<protein>
    <recommendedName>
        <fullName evidence="3">DNA topoisomerase</fullName>
        <ecNumber evidence="3">5.6.2.1</ecNumber>
    </recommendedName>
</protein>
<gene>
    <name evidence="10" type="ORF">GCM10022202_21920</name>
</gene>
<dbReference type="Gene3D" id="3.30.66.10">
    <property type="entry name" value="DNA topoisomerase I domain"/>
    <property type="match status" value="1"/>
</dbReference>
<dbReference type="InterPro" id="IPR011010">
    <property type="entry name" value="DNA_brk_join_enz"/>
</dbReference>
<reference evidence="11" key="1">
    <citation type="journal article" date="2019" name="Int. J. Syst. Evol. Microbiol.">
        <title>The Global Catalogue of Microorganisms (GCM) 10K type strain sequencing project: providing services to taxonomists for standard genome sequencing and annotation.</title>
        <authorList>
            <consortium name="The Broad Institute Genomics Platform"/>
            <consortium name="The Broad Institute Genome Sequencing Center for Infectious Disease"/>
            <person name="Wu L."/>
            <person name="Ma J."/>
        </authorList>
    </citation>
    <scope>NUCLEOTIDE SEQUENCE [LARGE SCALE GENOMIC DNA]</scope>
    <source>
        <strain evidence="11">JCM 16546</strain>
    </source>
</reference>
<dbReference type="InterPro" id="IPR049331">
    <property type="entry name" value="Top1B_N_bact"/>
</dbReference>
<dbReference type="Pfam" id="PF21338">
    <property type="entry name" value="Top1B_N_bact"/>
    <property type="match status" value="1"/>
</dbReference>
<name>A0ABP7BJ05_9MICO</name>
<dbReference type="RefSeq" id="WP_221857473.1">
    <property type="nucleotide sequence ID" value="NZ_BAAAYV010000010.1"/>
</dbReference>
<evidence type="ECO:0000259" key="9">
    <source>
        <dbReference type="Pfam" id="PF21338"/>
    </source>
</evidence>
<comment type="similarity">
    <text evidence="2">Belongs to the type IB topoisomerase family.</text>
</comment>
<dbReference type="InterPro" id="IPR035447">
    <property type="entry name" value="DNA_topo_I_N_sf"/>
</dbReference>
<dbReference type="Gene3D" id="1.10.132.120">
    <property type="match status" value="1"/>
</dbReference>
<keyword evidence="5" id="KW-0238">DNA-binding</keyword>
<accession>A0ABP7BJ05</accession>
<evidence type="ECO:0000259" key="8">
    <source>
        <dbReference type="Pfam" id="PF01028"/>
    </source>
</evidence>
<dbReference type="EC" id="5.6.2.1" evidence="3"/>
<dbReference type="InterPro" id="IPR014711">
    <property type="entry name" value="TopoI_cat_a-hlx-sub_euk"/>
</dbReference>
<evidence type="ECO:0000256" key="3">
    <source>
        <dbReference type="ARBA" id="ARBA00012891"/>
    </source>
</evidence>
<feature type="domain" description="DNA topoisomerase I catalytic core eukaryotic-type" evidence="8">
    <location>
        <begin position="82"/>
        <end position="292"/>
    </location>
</feature>
<evidence type="ECO:0000256" key="5">
    <source>
        <dbReference type="ARBA" id="ARBA00023125"/>
    </source>
</evidence>
<feature type="region of interest" description="Disordered" evidence="7">
    <location>
        <begin position="318"/>
        <end position="341"/>
    </location>
</feature>
<dbReference type="PROSITE" id="PS52038">
    <property type="entry name" value="TOPO_IB_2"/>
    <property type="match status" value="1"/>
</dbReference>
<keyword evidence="4" id="KW-0799">Topoisomerase</keyword>
<dbReference type="PRINTS" id="PR00416">
    <property type="entry name" value="EUTPISMRASEI"/>
</dbReference>
<dbReference type="SUPFAM" id="SSF55869">
    <property type="entry name" value="DNA topoisomerase I domain"/>
    <property type="match status" value="1"/>
</dbReference>
<evidence type="ECO:0000313" key="10">
    <source>
        <dbReference type="EMBL" id="GAA3660586.1"/>
    </source>
</evidence>
<dbReference type="Proteomes" id="UP001410795">
    <property type="component" value="Unassembled WGS sequence"/>
</dbReference>
<proteinExistence type="inferred from homology"/>
<evidence type="ECO:0000256" key="4">
    <source>
        <dbReference type="ARBA" id="ARBA00023029"/>
    </source>
</evidence>
<dbReference type="SUPFAM" id="SSF56349">
    <property type="entry name" value="DNA breaking-rejoining enzymes"/>
    <property type="match status" value="1"/>
</dbReference>
<keyword evidence="6" id="KW-0413">Isomerase</keyword>